<comment type="caution">
    <text evidence="8">The sequence shown here is derived from an EMBL/GenBank/DDBJ whole genome shotgun (WGS) entry which is preliminary data.</text>
</comment>
<dbReference type="SMART" id="SM00327">
    <property type="entry name" value="VWA"/>
    <property type="match status" value="1"/>
</dbReference>
<feature type="transmembrane region" description="Helical" evidence="6">
    <location>
        <begin position="6"/>
        <end position="25"/>
    </location>
</feature>
<proteinExistence type="predicted"/>
<keyword evidence="9" id="KW-1185">Reference proteome</keyword>
<dbReference type="PANTHER" id="PTHR22550:SF5">
    <property type="entry name" value="LEUCINE ZIPPER PROTEIN 4"/>
    <property type="match status" value="1"/>
</dbReference>
<dbReference type="Gene3D" id="3.40.50.410">
    <property type="entry name" value="von Willebrand factor, type A domain"/>
    <property type="match status" value="1"/>
</dbReference>
<keyword evidence="3 6" id="KW-1133">Transmembrane helix</keyword>
<evidence type="ECO:0000256" key="4">
    <source>
        <dbReference type="ARBA" id="ARBA00023136"/>
    </source>
</evidence>
<evidence type="ECO:0000313" key="9">
    <source>
        <dbReference type="Proteomes" id="UP000588586"/>
    </source>
</evidence>
<name>A0A849HLG5_9MICO</name>
<dbReference type="EMBL" id="JABEPQ010000001">
    <property type="protein sequence ID" value="NNM45467.1"/>
    <property type="molecule type" value="Genomic_DNA"/>
</dbReference>
<dbReference type="Proteomes" id="UP000588586">
    <property type="component" value="Unassembled WGS sequence"/>
</dbReference>
<protein>
    <submittedName>
        <fullName evidence="8">VWA domain-containing protein</fullName>
    </submittedName>
</protein>
<organism evidence="8 9">
    <name type="scientific">Knoellia koreensis</name>
    <dbReference type="NCBI Taxonomy" id="2730921"/>
    <lineage>
        <taxon>Bacteria</taxon>
        <taxon>Bacillati</taxon>
        <taxon>Actinomycetota</taxon>
        <taxon>Actinomycetes</taxon>
        <taxon>Micrococcales</taxon>
        <taxon>Intrasporangiaceae</taxon>
        <taxon>Knoellia</taxon>
    </lineage>
</organism>
<evidence type="ECO:0000256" key="3">
    <source>
        <dbReference type="ARBA" id="ARBA00022989"/>
    </source>
</evidence>
<feature type="domain" description="VWFA" evidence="7">
    <location>
        <begin position="87"/>
        <end position="304"/>
    </location>
</feature>
<dbReference type="SUPFAM" id="SSF53300">
    <property type="entry name" value="vWA-like"/>
    <property type="match status" value="1"/>
</dbReference>
<dbReference type="RefSeq" id="WP_171242484.1">
    <property type="nucleotide sequence ID" value="NZ_JABEPQ010000001.1"/>
</dbReference>
<evidence type="ECO:0000256" key="1">
    <source>
        <dbReference type="ARBA" id="ARBA00022475"/>
    </source>
</evidence>
<dbReference type="PANTHER" id="PTHR22550">
    <property type="entry name" value="SPORE GERMINATION PROTEIN"/>
    <property type="match status" value="1"/>
</dbReference>
<dbReference type="PROSITE" id="PS50234">
    <property type="entry name" value="VWFA"/>
    <property type="match status" value="1"/>
</dbReference>
<evidence type="ECO:0000256" key="2">
    <source>
        <dbReference type="ARBA" id="ARBA00022692"/>
    </source>
</evidence>
<evidence type="ECO:0000259" key="7">
    <source>
        <dbReference type="PROSITE" id="PS50234"/>
    </source>
</evidence>
<sequence length="344" mass="36373">MTFLSPWWLLLLVPVLGLAAAYLLMHRRRTRYAVRFATLPLLEKVAPRQPGWRRHAPAAAFLLALTTLGFAAGRPEVNLRLPHEQATVIVAVDVSNSMAATDVDPNRLEAARAAARTFIENLPDTFNVGVVAFSGSTQVLAAPTTDHDEAAASLQRLELADSTAIGEAVFTSLDQIASMAAAQDDADTQQPSTGPDRGATDGQDGAGEPNQQAPERIPGRVVLLSDGSNTQGRDPEQAAQAASDAEVPVSTIAYGTPDGTIDLGGRQVPVPADEEAMAELADATGGQTYTATSGDELEAVYEDIGSSIGWRTEPREITPYLAAAAFLFLLGAGAMSLRWFARLP</sequence>
<dbReference type="InterPro" id="IPR036465">
    <property type="entry name" value="vWFA_dom_sf"/>
</dbReference>
<keyword evidence="1" id="KW-1003">Cell membrane</keyword>
<dbReference type="AlphaFoldDB" id="A0A849HLG5"/>
<feature type="region of interest" description="Disordered" evidence="5">
    <location>
        <begin position="180"/>
        <end position="246"/>
    </location>
</feature>
<dbReference type="InterPro" id="IPR050768">
    <property type="entry name" value="UPF0353/GerABKA_families"/>
</dbReference>
<dbReference type="Pfam" id="PF00092">
    <property type="entry name" value="VWA"/>
    <property type="match status" value="1"/>
</dbReference>
<keyword evidence="2 6" id="KW-0812">Transmembrane</keyword>
<evidence type="ECO:0000313" key="8">
    <source>
        <dbReference type="EMBL" id="NNM45467.1"/>
    </source>
</evidence>
<dbReference type="Pfam" id="PF13519">
    <property type="entry name" value="VWA_2"/>
    <property type="match status" value="1"/>
</dbReference>
<reference evidence="8 9" key="1">
    <citation type="submission" date="2020-04" db="EMBL/GenBank/DDBJ databases">
        <title>Knoellia sp. isolate from air conditioner.</title>
        <authorList>
            <person name="Chea S."/>
            <person name="Kim D.-U."/>
        </authorList>
    </citation>
    <scope>NUCLEOTIDE SEQUENCE [LARGE SCALE GENOMIC DNA]</scope>
    <source>
        <strain evidence="8 9">DB2414S</strain>
    </source>
</reference>
<evidence type="ECO:0000256" key="5">
    <source>
        <dbReference type="SAM" id="MobiDB-lite"/>
    </source>
</evidence>
<dbReference type="InterPro" id="IPR002035">
    <property type="entry name" value="VWF_A"/>
</dbReference>
<keyword evidence="4 6" id="KW-0472">Membrane</keyword>
<evidence type="ECO:0000256" key="6">
    <source>
        <dbReference type="SAM" id="Phobius"/>
    </source>
</evidence>
<gene>
    <name evidence="8" type="ORF">HJG52_05545</name>
</gene>
<accession>A0A849HLG5</accession>
<feature type="transmembrane region" description="Helical" evidence="6">
    <location>
        <begin position="320"/>
        <end position="341"/>
    </location>
</feature>